<evidence type="ECO:0000313" key="1">
    <source>
        <dbReference type="EMBL" id="OMO70307.1"/>
    </source>
</evidence>
<comment type="caution">
    <text evidence="1">The sequence shown here is derived from an EMBL/GenBank/DDBJ whole genome shotgun (WGS) entry which is preliminary data.</text>
</comment>
<evidence type="ECO:0000313" key="2">
    <source>
        <dbReference type="Proteomes" id="UP000188268"/>
    </source>
</evidence>
<protein>
    <submittedName>
        <fullName evidence="1">Uncharacterized protein</fullName>
    </submittedName>
</protein>
<reference evidence="1 2" key="1">
    <citation type="submission" date="2013-09" db="EMBL/GenBank/DDBJ databases">
        <title>Corchorus capsularis genome sequencing.</title>
        <authorList>
            <person name="Alam M."/>
            <person name="Haque M.S."/>
            <person name="Islam M.S."/>
            <person name="Emdad E.M."/>
            <person name="Islam M.M."/>
            <person name="Ahmed B."/>
            <person name="Halim A."/>
            <person name="Hossen Q.M.M."/>
            <person name="Hossain M.Z."/>
            <person name="Ahmed R."/>
            <person name="Khan M.M."/>
            <person name="Islam R."/>
            <person name="Rashid M.M."/>
            <person name="Khan S.A."/>
            <person name="Rahman M.S."/>
            <person name="Alam M."/>
        </authorList>
    </citation>
    <scope>NUCLEOTIDE SEQUENCE [LARGE SCALE GENOMIC DNA]</scope>
    <source>
        <strain evidence="2">cv. CVL-1</strain>
        <tissue evidence="1">Whole seedling</tissue>
    </source>
</reference>
<dbReference type="AlphaFoldDB" id="A0A1R3HIY4"/>
<proteinExistence type="predicted"/>
<dbReference type="Proteomes" id="UP000188268">
    <property type="component" value="Unassembled WGS sequence"/>
</dbReference>
<gene>
    <name evidence="1" type="ORF">CCACVL1_19000</name>
</gene>
<dbReference type="EMBL" id="AWWV01011822">
    <property type="protein sequence ID" value="OMO70307.1"/>
    <property type="molecule type" value="Genomic_DNA"/>
</dbReference>
<accession>A0A1R3HIY4</accession>
<organism evidence="1 2">
    <name type="scientific">Corchorus capsularis</name>
    <name type="common">Jute</name>
    <dbReference type="NCBI Taxonomy" id="210143"/>
    <lineage>
        <taxon>Eukaryota</taxon>
        <taxon>Viridiplantae</taxon>
        <taxon>Streptophyta</taxon>
        <taxon>Embryophyta</taxon>
        <taxon>Tracheophyta</taxon>
        <taxon>Spermatophyta</taxon>
        <taxon>Magnoliopsida</taxon>
        <taxon>eudicotyledons</taxon>
        <taxon>Gunneridae</taxon>
        <taxon>Pentapetalae</taxon>
        <taxon>rosids</taxon>
        <taxon>malvids</taxon>
        <taxon>Malvales</taxon>
        <taxon>Malvaceae</taxon>
        <taxon>Grewioideae</taxon>
        <taxon>Apeibeae</taxon>
        <taxon>Corchorus</taxon>
    </lineage>
</organism>
<name>A0A1R3HIY4_COCAP</name>
<dbReference type="Gramene" id="OMO70307">
    <property type="protein sequence ID" value="OMO70307"/>
    <property type="gene ID" value="CCACVL1_19000"/>
</dbReference>
<sequence length="27" mass="3117">MAIEVAFKLKNRLMFISRLQSCLSGPY</sequence>
<keyword evidence="2" id="KW-1185">Reference proteome</keyword>